<dbReference type="AlphaFoldDB" id="A0A380LMC0"/>
<dbReference type="Gene3D" id="3.30.590.20">
    <property type="match status" value="1"/>
</dbReference>
<dbReference type="GO" id="GO:0006750">
    <property type="term" value="P:glutathione biosynthetic process"/>
    <property type="evidence" value="ECO:0007669"/>
    <property type="project" value="InterPro"/>
</dbReference>
<evidence type="ECO:0000256" key="2">
    <source>
        <dbReference type="ARBA" id="ARBA00022598"/>
    </source>
</evidence>
<dbReference type="InterPro" id="IPR006336">
    <property type="entry name" value="GCS2"/>
</dbReference>
<dbReference type="EMBL" id="UHFX01000003">
    <property type="protein sequence ID" value="SUO04481.1"/>
    <property type="molecule type" value="Genomic_DNA"/>
</dbReference>
<dbReference type="SUPFAM" id="SSF55931">
    <property type="entry name" value="Glutamine synthetase/guanido kinase"/>
    <property type="match status" value="1"/>
</dbReference>
<reference evidence="6 7" key="1">
    <citation type="submission" date="2018-06" db="EMBL/GenBank/DDBJ databases">
        <authorList>
            <consortium name="Pathogen Informatics"/>
            <person name="Doyle S."/>
        </authorList>
    </citation>
    <scope>NUCLEOTIDE SEQUENCE [LARGE SCALE GENOMIC DNA]</scope>
    <source>
        <strain evidence="6 7">NCTC11087</strain>
    </source>
</reference>
<name>A0A380LMC0_9FIRM</name>
<accession>A0A380LMC0</accession>
<gene>
    <name evidence="6" type="primary">gshA</name>
    <name evidence="6" type="ORF">NCTC11087_01401</name>
</gene>
<keyword evidence="4" id="KW-0067">ATP-binding</keyword>
<dbReference type="InterPro" id="IPR035434">
    <property type="entry name" value="GCL_bact_plant"/>
</dbReference>
<dbReference type="PANTHER" id="PTHR34378">
    <property type="entry name" value="GLUTAMATE--CYSTEINE LIGASE, CHLOROPLASTIC"/>
    <property type="match status" value="1"/>
</dbReference>
<dbReference type="SUPFAM" id="SSF56059">
    <property type="entry name" value="Glutathione synthetase ATP-binding domain-like"/>
    <property type="match status" value="1"/>
</dbReference>
<evidence type="ECO:0000313" key="7">
    <source>
        <dbReference type="Proteomes" id="UP000255523"/>
    </source>
</evidence>
<comment type="catalytic activity">
    <reaction evidence="5">
        <text>L-cysteine + L-glutamate + ATP = gamma-L-glutamyl-L-cysteine + ADP + phosphate + H(+)</text>
        <dbReference type="Rhea" id="RHEA:13285"/>
        <dbReference type="ChEBI" id="CHEBI:15378"/>
        <dbReference type="ChEBI" id="CHEBI:29985"/>
        <dbReference type="ChEBI" id="CHEBI:30616"/>
        <dbReference type="ChEBI" id="CHEBI:35235"/>
        <dbReference type="ChEBI" id="CHEBI:43474"/>
        <dbReference type="ChEBI" id="CHEBI:58173"/>
        <dbReference type="ChEBI" id="CHEBI:456216"/>
        <dbReference type="EC" id="6.3.2.2"/>
    </reaction>
</comment>
<organism evidence="6 7">
    <name type="scientific">Faecalicoccus pleomorphus</name>
    <dbReference type="NCBI Taxonomy" id="1323"/>
    <lineage>
        <taxon>Bacteria</taxon>
        <taxon>Bacillati</taxon>
        <taxon>Bacillota</taxon>
        <taxon>Erysipelotrichia</taxon>
        <taxon>Erysipelotrichales</taxon>
        <taxon>Erysipelotrichaceae</taxon>
        <taxon>Faecalicoccus</taxon>
    </lineage>
</organism>
<evidence type="ECO:0000256" key="4">
    <source>
        <dbReference type="ARBA" id="ARBA00022840"/>
    </source>
</evidence>
<dbReference type="GeneID" id="77462355"/>
<dbReference type="RefSeq" id="WP_022789532.1">
    <property type="nucleotide sequence ID" value="NZ_UHFX01000003.1"/>
</dbReference>
<dbReference type="InterPro" id="IPR014746">
    <property type="entry name" value="Gln_synth/guanido_kin_cat_dom"/>
</dbReference>
<protein>
    <recommendedName>
        <fullName evidence="1">glutamate--cysteine ligase</fullName>
        <ecNumber evidence="1">6.3.2.2</ecNumber>
    </recommendedName>
</protein>
<keyword evidence="2 6" id="KW-0436">Ligase</keyword>
<keyword evidence="3" id="KW-0547">Nucleotide-binding</keyword>
<sequence length="833" mass="96544">MMPFTEYFKQGCKPNQTGSIGLEVEHFLISRNDGRPMPYDGENGIGQLLEFLRKDFPHTYYEQDLLIALESEDVLITLEPGCQLEISLRCMNNLQEMMEIYLKTVSSILAYIHPRGYDLIYSGGLPTIGQEDVVLIDKERYRLMAQYFQNVSTRGLEMMKATAAVHVSVDYTDENDFIRKYRMANILHPLLAFLSSHTPVYAGKKNEDVLLRDSIWSHTDPARCGILPSLFEENFGFDAYARFLEQVPLIVMNDHGNFIDVKDQTCAQVAGIYGYGKTEIAHYLSMLFLDVRLKQFIEIRSADSMPPIYTQAYCALVKGLFYKQENIDTYSSLTNSIETILQAKEALRKDCYDAIVYGKPVFDLLKEMISDAKKGLTEKEKSYLLPLEELVDTKSLIPNLSIEETYQKAILMHPMESKESALRITEAIQKSELNLGGNMYTRTLHIPKIFTQEDKHRFEKIVDTTYSIFTKVIQAYKTDAQIRKLFGFSRELEELILCEPAYTSPIPICRVDIFYDEQTKDFHFCEFNTDGTSAMNENKRLNDFLPFNNIFQHDPEDYEILELVQSWADAFIQTMKEDSKVCEKARIGICDFLENAYYTELYVFEDVFQQKGYDCEVVDIRDLDYKDGKLYSQKTGKVIDVIYRRAVTRDVMEHYEQVQPFIQAYLHHDVCCIGAFQTQLVHHKQITQVLMDPVMQKFFSPDEVSFIEKHCPITYDLTQDVVEKIQDKDHWIIKPKDSYASKGVWAGIDLHQDQWNQVVSQHLDANYIVQKYITPYKTKNIDLVNFDEFKDYSNMSGLYVYNGHFAGVYSRCSDGGIISTQYNEKTIPTLFLR</sequence>
<evidence type="ECO:0000256" key="3">
    <source>
        <dbReference type="ARBA" id="ARBA00022741"/>
    </source>
</evidence>
<dbReference type="EC" id="6.3.2.2" evidence="1"/>
<dbReference type="Pfam" id="PF04107">
    <property type="entry name" value="GCS2"/>
    <property type="match status" value="1"/>
</dbReference>
<keyword evidence="7" id="KW-1185">Reference proteome</keyword>
<dbReference type="Proteomes" id="UP000255523">
    <property type="component" value="Unassembled WGS sequence"/>
</dbReference>
<evidence type="ECO:0000313" key="6">
    <source>
        <dbReference type="EMBL" id="SUO04481.1"/>
    </source>
</evidence>
<dbReference type="PANTHER" id="PTHR34378:SF1">
    <property type="entry name" value="GLUTAMATE--CYSTEINE LIGASE, CHLOROPLASTIC"/>
    <property type="match status" value="1"/>
</dbReference>
<dbReference type="GO" id="GO:0004357">
    <property type="term" value="F:glutamate-cysteine ligase activity"/>
    <property type="evidence" value="ECO:0007669"/>
    <property type="project" value="UniProtKB-EC"/>
</dbReference>
<proteinExistence type="predicted"/>
<evidence type="ECO:0000256" key="1">
    <source>
        <dbReference type="ARBA" id="ARBA00012220"/>
    </source>
</evidence>
<dbReference type="GO" id="GO:0005524">
    <property type="term" value="F:ATP binding"/>
    <property type="evidence" value="ECO:0007669"/>
    <property type="project" value="UniProtKB-KW"/>
</dbReference>
<evidence type="ECO:0000256" key="5">
    <source>
        <dbReference type="ARBA" id="ARBA00048819"/>
    </source>
</evidence>
<dbReference type="OrthoDB" id="9771802at2"/>